<dbReference type="KEGG" id="pry:Prubr_66040"/>
<evidence type="ECO:0000313" key="4">
    <source>
        <dbReference type="Proteomes" id="UP000680866"/>
    </source>
</evidence>
<evidence type="ECO:0000313" key="3">
    <source>
        <dbReference type="EMBL" id="BCJ69583.1"/>
    </source>
</evidence>
<feature type="domain" description="HTH cro/C1-type" evidence="2">
    <location>
        <begin position="41"/>
        <end position="96"/>
    </location>
</feature>
<dbReference type="EMBL" id="AP023359">
    <property type="protein sequence ID" value="BCJ69583.1"/>
    <property type="molecule type" value="Genomic_DNA"/>
</dbReference>
<organism evidence="3 4">
    <name type="scientific">Polymorphospora rubra</name>
    <dbReference type="NCBI Taxonomy" id="338584"/>
    <lineage>
        <taxon>Bacteria</taxon>
        <taxon>Bacillati</taxon>
        <taxon>Actinomycetota</taxon>
        <taxon>Actinomycetes</taxon>
        <taxon>Micromonosporales</taxon>
        <taxon>Micromonosporaceae</taxon>
        <taxon>Polymorphospora</taxon>
    </lineage>
</organism>
<gene>
    <name evidence="3" type="ORF">Prubr_66040</name>
</gene>
<dbReference type="SMART" id="SM00028">
    <property type="entry name" value="TPR"/>
    <property type="match status" value="3"/>
</dbReference>
<dbReference type="AlphaFoldDB" id="A0A810NDL2"/>
<sequence length="799" mass="85089">MGAPGGRPTPPVDGRAAPQPTDASGHPAPAVAEPNSFGQLLRRHRTDAGLTMEELATASRVSVRAIGDMERGHSRVPQRRTVEALVRALNLSAGAATALRDSARAGRRVGRPTPALAPPRTVADFTGRHGELAWLGELVARSAEPADRQGAAVVGVVSGPPGLGKTALMVQAAARYTASFPDGVLFVDLRGLDADPPRPEDLLLHLLIALGVEESRIPGDGHARGAQYRALLRERRSLLLLDNAADEAQVRPLLPGAGSTMTIITSRRALAGLEAVDRLTLPALTAGEAVTLLQRIIGPERAAAEPDTMLLGLAQACGHLPLALRIAGNRLLSRPGWSIGYLLSRLADQDDRLDLLVAGDLQIAAPFMLSYRQLSAAAAATFRRLSVLPGPDAGLELAARAAGLSPRDTEAALEELAELGLLQPATDGRYRFHDLMRLFARTRLAAEESAAQRRQVEDRVVTWLLDTAVAAGRWFEPGYARAADGGPAPAGRTGELGPWTTAEEAGRWIELEGRNWLGALRAAFAAGRHAEVMTVADSMHWFSDRWTHWEHWLEVYQMSAASAEALGDARGQAVHLNYVSWAYTVCARRPDLAEAPAREALRLAVAAGDLSQQGWAWTYLGAAARRRGDAAQARAAAAESLPLFEAAGDWDGYAQGLSLLASSLAGAGRHREAIAQYRRLETLLADPARAPSPLIGDLTAGHLHLNVGLSLLALRRWAAAAASLRVALPLLQRAGVRQSEARCRYGLGGALARLGRLDEARGELRRAVRIARHVGAADLVDRAMGRLAELGAPANRRVS</sequence>
<dbReference type="InterPro" id="IPR027417">
    <property type="entry name" value="P-loop_NTPase"/>
</dbReference>
<dbReference type="Proteomes" id="UP000680866">
    <property type="component" value="Chromosome"/>
</dbReference>
<dbReference type="Gene3D" id="1.10.260.40">
    <property type="entry name" value="lambda repressor-like DNA-binding domains"/>
    <property type="match status" value="1"/>
</dbReference>
<dbReference type="Gene3D" id="3.40.50.300">
    <property type="entry name" value="P-loop containing nucleotide triphosphate hydrolases"/>
    <property type="match status" value="1"/>
</dbReference>
<name>A0A810NDL2_9ACTN</name>
<dbReference type="InterPro" id="IPR011990">
    <property type="entry name" value="TPR-like_helical_dom_sf"/>
</dbReference>
<dbReference type="PANTHER" id="PTHR47691">
    <property type="entry name" value="REGULATOR-RELATED"/>
    <property type="match status" value="1"/>
</dbReference>
<protein>
    <recommendedName>
        <fullName evidence="2">HTH cro/C1-type domain-containing protein</fullName>
    </recommendedName>
</protein>
<evidence type="ECO:0000259" key="2">
    <source>
        <dbReference type="PROSITE" id="PS50943"/>
    </source>
</evidence>
<dbReference type="SUPFAM" id="SSF47413">
    <property type="entry name" value="lambda repressor-like DNA-binding domains"/>
    <property type="match status" value="1"/>
</dbReference>
<dbReference type="Pfam" id="PF13401">
    <property type="entry name" value="AAA_22"/>
    <property type="match status" value="1"/>
</dbReference>
<evidence type="ECO:0000256" key="1">
    <source>
        <dbReference type="SAM" id="MobiDB-lite"/>
    </source>
</evidence>
<accession>A0A810NDL2</accession>
<dbReference type="GO" id="GO:0003677">
    <property type="term" value="F:DNA binding"/>
    <property type="evidence" value="ECO:0007669"/>
    <property type="project" value="InterPro"/>
</dbReference>
<dbReference type="Gene3D" id="1.25.40.10">
    <property type="entry name" value="Tetratricopeptide repeat domain"/>
    <property type="match status" value="2"/>
</dbReference>
<dbReference type="Pfam" id="PF13560">
    <property type="entry name" value="HTH_31"/>
    <property type="match status" value="1"/>
</dbReference>
<dbReference type="CDD" id="cd00093">
    <property type="entry name" value="HTH_XRE"/>
    <property type="match status" value="1"/>
</dbReference>
<dbReference type="InterPro" id="IPR001387">
    <property type="entry name" value="Cro/C1-type_HTH"/>
</dbReference>
<proteinExistence type="predicted"/>
<dbReference type="SUPFAM" id="SSF48452">
    <property type="entry name" value="TPR-like"/>
    <property type="match status" value="2"/>
</dbReference>
<dbReference type="InterPro" id="IPR019734">
    <property type="entry name" value="TPR_rpt"/>
</dbReference>
<feature type="region of interest" description="Disordered" evidence="1">
    <location>
        <begin position="1"/>
        <end position="36"/>
    </location>
</feature>
<dbReference type="SMART" id="SM00530">
    <property type="entry name" value="HTH_XRE"/>
    <property type="match status" value="1"/>
</dbReference>
<dbReference type="PROSITE" id="PS50943">
    <property type="entry name" value="HTH_CROC1"/>
    <property type="match status" value="1"/>
</dbReference>
<dbReference type="InterPro" id="IPR049945">
    <property type="entry name" value="AAA_22"/>
</dbReference>
<dbReference type="PANTHER" id="PTHR47691:SF3">
    <property type="entry name" value="HTH-TYPE TRANSCRIPTIONAL REGULATOR RV0890C-RELATED"/>
    <property type="match status" value="1"/>
</dbReference>
<dbReference type="InterPro" id="IPR010982">
    <property type="entry name" value="Lambda_DNA-bd_dom_sf"/>
</dbReference>
<reference evidence="3" key="1">
    <citation type="submission" date="2020-08" db="EMBL/GenBank/DDBJ databases">
        <title>Whole genome shotgun sequence of Polymorphospora rubra NBRC 101157.</title>
        <authorList>
            <person name="Komaki H."/>
            <person name="Tamura T."/>
        </authorList>
    </citation>
    <scope>NUCLEOTIDE SEQUENCE</scope>
    <source>
        <strain evidence="3">NBRC 101157</strain>
    </source>
</reference>
<keyword evidence="4" id="KW-1185">Reference proteome</keyword>
<dbReference type="GO" id="GO:0016887">
    <property type="term" value="F:ATP hydrolysis activity"/>
    <property type="evidence" value="ECO:0007669"/>
    <property type="project" value="InterPro"/>
</dbReference>
<dbReference type="PRINTS" id="PR00364">
    <property type="entry name" value="DISEASERSIST"/>
</dbReference>
<dbReference type="SUPFAM" id="SSF52540">
    <property type="entry name" value="P-loop containing nucleoside triphosphate hydrolases"/>
    <property type="match status" value="1"/>
</dbReference>